<accession>A0AAD5WHC5</accession>
<evidence type="ECO:0000313" key="1">
    <source>
        <dbReference type="EMBL" id="KAJ1370237.1"/>
    </source>
</evidence>
<protein>
    <submittedName>
        <fullName evidence="1">Uncharacterized protein</fullName>
    </submittedName>
</protein>
<proteinExistence type="predicted"/>
<reference evidence="1" key="1">
    <citation type="submission" date="2021-06" db="EMBL/GenBank/DDBJ databases">
        <title>Parelaphostrongylus tenuis whole genome reference sequence.</title>
        <authorList>
            <person name="Garwood T.J."/>
            <person name="Larsen P.A."/>
            <person name="Fountain-Jones N.M."/>
            <person name="Garbe J.R."/>
            <person name="Macchietto M.G."/>
            <person name="Kania S.A."/>
            <person name="Gerhold R.W."/>
            <person name="Richards J.E."/>
            <person name="Wolf T.M."/>
        </authorList>
    </citation>
    <scope>NUCLEOTIDE SEQUENCE</scope>
    <source>
        <strain evidence="1">MNPRO001-30</strain>
        <tissue evidence="1">Meninges</tissue>
    </source>
</reference>
<keyword evidence="2" id="KW-1185">Reference proteome</keyword>
<sequence>MQVFNPMMYMEVISCLLNWPRIFSPTEVIEIRKMMADSNGPTRGAASGRPLDVGCCSSPPVDSNLGVEGHSTSTRNFVVTSFTLPVAMAYSTASDVRASNPGIAISRMNDFSHIFSNTGARCLDTL</sequence>
<evidence type="ECO:0000313" key="2">
    <source>
        <dbReference type="Proteomes" id="UP001196413"/>
    </source>
</evidence>
<dbReference type="EMBL" id="JAHQIW010006757">
    <property type="protein sequence ID" value="KAJ1370237.1"/>
    <property type="molecule type" value="Genomic_DNA"/>
</dbReference>
<dbReference type="AlphaFoldDB" id="A0AAD5WHC5"/>
<organism evidence="1 2">
    <name type="scientific">Parelaphostrongylus tenuis</name>
    <name type="common">Meningeal worm</name>
    <dbReference type="NCBI Taxonomy" id="148309"/>
    <lineage>
        <taxon>Eukaryota</taxon>
        <taxon>Metazoa</taxon>
        <taxon>Ecdysozoa</taxon>
        <taxon>Nematoda</taxon>
        <taxon>Chromadorea</taxon>
        <taxon>Rhabditida</taxon>
        <taxon>Rhabditina</taxon>
        <taxon>Rhabditomorpha</taxon>
        <taxon>Strongyloidea</taxon>
        <taxon>Metastrongylidae</taxon>
        <taxon>Parelaphostrongylus</taxon>
    </lineage>
</organism>
<dbReference type="Proteomes" id="UP001196413">
    <property type="component" value="Unassembled WGS sequence"/>
</dbReference>
<gene>
    <name evidence="1" type="ORF">KIN20_031926</name>
</gene>
<comment type="caution">
    <text evidence="1">The sequence shown here is derived from an EMBL/GenBank/DDBJ whole genome shotgun (WGS) entry which is preliminary data.</text>
</comment>
<name>A0AAD5WHC5_PARTN</name>